<proteinExistence type="inferred from homology"/>
<dbReference type="GO" id="GO:0046872">
    <property type="term" value="F:metal ion binding"/>
    <property type="evidence" value="ECO:0007669"/>
    <property type="project" value="UniProtKB-KW"/>
</dbReference>
<accession>A0A4P6Y9Q7</accession>
<dbReference type="PANTHER" id="PTHR33653:SF1">
    <property type="entry name" value="RIBONUCLEASE VAPC2"/>
    <property type="match status" value="1"/>
</dbReference>
<dbReference type="SUPFAM" id="SSF88723">
    <property type="entry name" value="PIN domain-like"/>
    <property type="match status" value="1"/>
</dbReference>
<keyword evidence="2" id="KW-1277">Toxin-antitoxin system</keyword>
<keyword evidence="10" id="KW-1185">Reference proteome</keyword>
<dbReference type="PANTHER" id="PTHR33653">
    <property type="entry name" value="RIBONUCLEASE VAPC2"/>
    <property type="match status" value="1"/>
</dbReference>
<evidence type="ECO:0000259" key="8">
    <source>
        <dbReference type="Pfam" id="PF01850"/>
    </source>
</evidence>
<dbReference type="GO" id="GO:0016787">
    <property type="term" value="F:hydrolase activity"/>
    <property type="evidence" value="ECO:0007669"/>
    <property type="project" value="UniProtKB-KW"/>
</dbReference>
<evidence type="ECO:0000256" key="7">
    <source>
        <dbReference type="ARBA" id="ARBA00038093"/>
    </source>
</evidence>
<evidence type="ECO:0000313" key="10">
    <source>
        <dbReference type="Proteomes" id="UP000291124"/>
    </source>
</evidence>
<comment type="cofactor">
    <cofactor evidence="1">
        <name>Mg(2+)</name>
        <dbReference type="ChEBI" id="CHEBI:18420"/>
    </cofactor>
</comment>
<dbReference type="EMBL" id="CP037933">
    <property type="protein sequence ID" value="QBN19739.1"/>
    <property type="molecule type" value="Genomic_DNA"/>
</dbReference>
<dbReference type="Pfam" id="PF01850">
    <property type="entry name" value="PIN"/>
    <property type="match status" value="1"/>
</dbReference>
<keyword evidence="3" id="KW-0540">Nuclease</keyword>
<dbReference type="InterPro" id="IPR029060">
    <property type="entry name" value="PIN-like_dom_sf"/>
</dbReference>
<evidence type="ECO:0000256" key="4">
    <source>
        <dbReference type="ARBA" id="ARBA00022723"/>
    </source>
</evidence>
<reference evidence="10" key="1">
    <citation type="submission" date="2019-03" db="EMBL/GenBank/DDBJ databases">
        <title>Flavobacterium sp.</title>
        <authorList>
            <person name="Kim H."/>
        </authorList>
    </citation>
    <scope>NUCLEOTIDE SEQUENCE [LARGE SCALE GENOMIC DNA]</scope>
    <source>
        <strain evidence="10">GS13</strain>
    </source>
</reference>
<sequence length="142" mass="16341">MYLEYFQSKVTQSKFKKKCAMSGIDFLADTNFLIFTSQKNPIVEPFLDYNIGISFISEMELLGVFSISKNQKNSMQSIINECFVIEMSAEIKKKAIQIKQKHKLKLPDSIIAATAILYNLPFITSHTDFKNIKDLNLIFIEQ</sequence>
<keyword evidence="6" id="KW-0460">Magnesium</keyword>
<keyword evidence="4" id="KW-0479">Metal-binding</keyword>
<feature type="domain" description="PIN" evidence="8">
    <location>
        <begin position="28"/>
        <end position="133"/>
    </location>
</feature>
<evidence type="ECO:0000256" key="3">
    <source>
        <dbReference type="ARBA" id="ARBA00022722"/>
    </source>
</evidence>
<organism evidence="9 10">
    <name type="scientific">Flavobacterium nackdongense</name>
    <dbReference type="NCBI Taxonomy" id="2547394"/>
    <lineage>
        <taxon>Bacteria</taxon>
        <taxon>Pseudomonadati</taxon>
        <taxon>Bacteroidota</taxon>
        <taxon>Flavobacteriia</taxon>
        <taxon>Flavobacteriales</taxon>
        <taxon>Flavobacteriaceae</taxon>
        <taxon>Flavobacterium</taxon>
    </lineage>
</organism>
<evidence type="ECO:0000256" key="6">
    <source>
        <dbReference type="ARBA" id="ARBA00022842"/>
    </source>
</evidence>
<name>A0A4P6Y9Q7_9FLAO</name>
<dbReference type="GO" id="GO:0004518">
    <property type="term" value="F:nuclease activity"/>
    <property type="evidence" value="ECO:0007669"/>
    <property type="project" value="UniProtKB-KW"/>
</dbReference>
<comment type="similarity">
    <text evidence="7">Belongs to the PINc/VapC protein family.</text>
</comment>
<dbReference type="Proteomes" id="UP000291124">
    <property type="component" value="Chromosome"/>
</dbReference>
<keyword evidence="5" id="KW-0378">Hydrolase</keyword>
<dbReference type="Gene3D" id="3.40.50.1010">
    <property type="entry name" value="5'-nuclease"/>
    <property type="match status" value="1"/>
</dbReference>
<dbReference type="InterPro" id="IPR050556">
    <property type="entry name" value="Type_II_TA_system_RNase"/>
</dbReference>
<dbReference type="InterPro" id="IPR002716">
    <property type="entry name" value="PIN_dom"/>
</dbReference>
<gene>
    <name evidence="9" type="ORF">E1750_13310</name>
</gene>
<evidence type="ECO:0000256" key="1">
    <source>
        <dbReference type="ARBA" id="ARBA00001946"/>
    </source>
</evidence>
<evidence type="ECO:0000256" key="5">
    <source>
        <dbReference type="ARBA" id="ARBA00022801"/>
    </source>
</evidence>
<dbReference type="AlphaFoldDB" id="A0A4P6Y9Q7"/>
<protein>
    <submittedName>
        <fullName evidence="9">PIN domain-containing protein</fullName>
    </submittedName>
</protein>
<dbReference type="KEGG" id="fnk:E1750_13310"/>
<dbReference type="OrthoDB" id="676982at2"/>
<evidence type="ECO:0000256" key="2">
    <source>
        <dbReference type="ARBA" id="ARBA00022649"/>
    </source>
</evidence>
<evidence type="ECO:0000313" key="9">
    <source>
        <dbReference type="EMBL" id="QBN19739.1"/>
    </source>
</evidence>